<comment type="catalytic activity">
    <reaction evidence="1 7">
        <text>2-C-methyl-D-erythritol 4-phosphate + CTP + H(+) = 4-CDP-2-C-methyl-D-erythritol + diphosphate</text>
        <dbReference type="Rhea" id="RHEA:13429"/>
        <dbReference type="ChEBI" id="CHEBI:15378"/>
        <dbReference type="ChEBI" id="CHEBI:33019"/>
        <dbReference type="ChEBI" id="CHEBI:37563"/>
        <dbReference type="ChEBI" id="CHEBI:57823"/>
        <dbReference type="ChEBI" id="CHEBI:58262"/>
        <dbReference type="EC" id="2.7.7.60"/>
    </reaction>
</comment>
<dbReference type="InterPro" id="IPR029044">
    <property type="entry name" value="Nucleotide-diphossugar_trans"/>
</dbReference>
<gene>
    <name evidence="7" type="primary">ispD</name>
    <name evidence="8" type="ORF">PSSU_0293</name>
</gene>
<feature type="site" description="Positions MEP for the nucleophilic attack" evidence="7">
    <location>
        <position position="191"/>
    </location>
</feature>
<dbReference type="AlphaFoldDB" id="A0A261F327"/>
<dbReference type="CDD" id="cd02516">
    <property type="entry name" value="CDP-ME_synthetase"/>
    <property type="match status" value="1"/>
</dbReference>
<dbReference type="GO" id="GO:0050518">
    <property type="term" value="F:2-C-methyl-D-erythritol 4-phosphate cytidylyltransferase activity"/>
    <property type="evidence" value="ECO:0007669"/>
    <property type="project" value="UniProtKB-UniRule"/>
</dbReference>
<dbReference type="Pfam" id="PF01128">
    <property type="entry name" value="IspD"/>
    <property type="match status" value="1"/>
</dbReference>
<evidence type="ECO:0000313" key="8">
    <source>
        <dbReference type="EMBL" id="OZG53527.1"/>
    </source>
</evidence>
<protein>
    <recommendedName>
        <fullName evidence="7">2-C-methyl-D-erythritol 4-phosphate cytidylyltransferase</fullName>
        <ecNumber evidence="7">2.7.7.60</ecNumber>
    </recommendedName>
    <alternativeName>
        <fullName evidence="7">4-diphosphocytidyl-2C-methyl-D-erythritol synthase</fullName>
    </alternativeName>
    <alternativeName>
        <fullName evidence="7">MEP cytidylyltransferase</fullName>
        <shortName evidence="7">MCT</shortName>
    </alternativeName>
</protein>
<dbReference type="EMBL" id="MWWQ01000004">
    <property type="protein sequence ID" value="OZG53527.1"/>
    <property type="molecule type" value="Genomic_DNA"/>
</dbReference>
<dbReference type="FunFam" id="3.90.550.10:FF:000003">
    <property type="entry name" value="2-C-methyl-D-erythritol 4-phosphate cytidylyltransferase"/>
    <property type="match status" value="1"/>
</dbReference>
<dbReference type="OrthoDB" id="9802561at2"/>
<dbReference type="InterPro" id="IPR018294">
    <property type="entry name" value="ISPD_synthase_CS"/>
</dbReference>
<dbReference type="Gene3D" id="3.90.550.10">
    <property type="entry name" value="Spore Coat Polysaccharide Biosynthesis Protein SpsA, Chain A"/>
    <property type="match status" value="1"/>
</dbReference>
<dbReference type="PANTHER" id="PTHR32125">
    <property type="entry name" value="2-C-METHYL-D-ERYTHRITOL 4-PHOSPHATE CYTIDYLYLTRANSFERASE, CHLOROPLASTIC"/>
    <property type="match status" value="1"/>
</dbReference>
<dbReference type="EC" id="2.7.7.60" evidence="7"/>
<dbReference type="InterPro" id="IPR001228">
    <property type="entry name" value="IspD"/>
</dbReference>
<keyword evidence="9" id="KW-1185">Reference proteome</keyword>
<feature type="site" description="Positions MEP for the nucleophilic attack" evidence="7">
    <location>
        <position position="250"/>
    </location>
</feature>
<accession>A0A261F327</accession>
<dbReference type="SUPFAM" id="SSF53448">
    <property type="entry name" value="Nucleotide-diphospho-sugar transferases"/>
    <property type="match status" value="1"/>
</dbReference>
<evidence type="ECO:0000256" key="1">
    <source>
        <dbReference type="ARBA" id="ARBA00001282"/>
    </source>
</evidence>
<sequence>MKGVSSRSLCDASMVTMSESTTSSSPTVPVVAIVLAAGFGTRFDPKNPKQLVSVDDRPVIAWSLEAFEDAPEVTDIVVVVNPTVYEAVEGVIDERGFAKVRALVPGGETRADSTVAALDFLAQSGIPHDAKVLIHDGVRPFVSPKIIGECVAVLDSVNAATVAVPSTDTILLATPDEGDDKTPKVRAVPDRAATFRAQTPQCFRFGTIRDAYNRAADDEGFRPTDDTRVIIDYLPDEPVAIVQGSDDNMKITVQGDIDVAETIAPRARRVRNLARKRIAQQMLADM</sequence>
<evidence type="ECO:0000256" key="6">
    <source>
        <dbReference type="ARBA" id="ARBA00023229"/>
    </source>
</evidence>
<keyword evidence="6 7" id="KW-0414">Isoprene biosynthesis</keyword>
<evidence type="ECO:0000256" key="4">
    <source>
        <dbReference type="ARBA" id="ARBA00022679"/>
    </source>
</evidence>
<keyword evidence="4 7" id="KW-0808">Transferase</keyword>
<dbReference type="UniPathway" id="UPA00056">
    <property type="reaction ID" value="UER00093"/>
</dbReference>
<dbReference type="InterPro" id="IPR050088">
    <property type="entry name" value="IspD/TarI_cytidylyltransf_bact"/>
</dbReference>
<dbReference type="HAMAP" id="MF_00108">
    <property type="entry name" value="IspD"/>
    <property type="match status" value="1"/>
</dbReference>
<comment type="function">
    <text evidence="7">Catalyzes the formation of 4-diphosphocytidyl-2-C-methyl-D-erythritol from CTP and 2-C-methyl-D-erythritol 4-phosphate (MEP).</text>
</comment>
<evidence type="ECO:0000256" key="3">
    <source>
        <dbReference type="ARBA" id="ARBA00009789"/>
    </source>
</evidence>
<dbReference type="PROSITE" id="PS01295">
    <property type="entry name" value="ISPD"/>
    <property type="match status" value="1"/>
</dbReference>
<evidence type="ECO:0000256" key="5">
    <source>
        <dbReference type="ARBA" id="ARBA00022695"/>
    </source>
</evidence>
<reference evidence="8 9" key="1">
    <citation type="journal article" date="2017" name="BMC Genomics">
        <title>Comparative genomic and phylogenomic analyses of the Bifidobacteriaceae family.</title>
        <authorList>
            <person name="Lugli G.A."/>
            <person name="Milani C."/>
            <person name="Turroni F."/>
            <person name="Duranti S."/>
            <person name="Mancabelli L."/>
            <person name="Mangifesta M."/>
            <person name="Ferrario C."/>
            <person name="Modesto M."/>
            <person name="Mattarelli P."/>
            <person name="Jiri K."/>
            <person name="van Sinderen D."/>
            <person name="Ventura M."/>
        </authorList>
    </citation>
    <scope>NUCLEOTIDE SEQUENCE [LARGE SCALE GENOMIC DNA]</scope>
    <source>
        <strain evidence="8 9">DSM 24744</strain>
    </source>
</reference>
<name>A0A261F327_9BIFI</name>
<feature type="site" description="Transition state stabilizer" evidence="7">
    <location>
        <position position="49"/>
    </location>
</feature>
<dbReference type="InterPro" id="IPR034683">
    <property type="entry name" value="IspD/TarI"/>
</dbReference>
<evidence type="ECO:0000256" key="7">
    <source>
        <dbReference type="HAMAP-Rule" id="MF_00108"/>
    </source>
</evidence>
<dbReference type="Proteomes" id="UP000216454">
    <property type="component" value="Unassembled WGS sequence"/>
</dbReference>
<comment type="similarity">
    <text evidence="3 7">Belongs to the IspD/TarI cytidylyltransferase family. IspD subfamily.</text>
</comment>
<proteinExistence type="inferred from homology"/>
<keyword evidence="5 7" id="KW-0548">Nucleotidyltransferase</keyword>
<comment type="pathway">
    <text evidence="2 7">Isoprenoid biosynthesis; isopentenyl diphosphate biosynthesis via DXP pathway; isopentenyl diphosphate from 1-deoxy-D-xylulose 5-phosphate: step 2/6.</text>
</comment>
<feature type="site" description="Transition state stabilizer" evidence="7">
    <location>
        <position position="42"/>
    </location>
</feature>
<evidence type="ECO:0000256" key="2">
    <source>
        <dbReference type="ARBA" id="ARBA00004787"/>
    </source>
</evidence>
<organism evidence="8 9">
    <name type="scientific">Pseudoscardovia suis</name>
    <dbReference type="NCBI Taxonomy" id="987063"/>
    <lineage>
        <taxon>Bacteria</taxon>
        <taxon>Bacillati</taxon>
        <taxon>Actinomycetota</taxon>
        <taxon>Actinomycetes</taxon>
        <taxon>Bifidobacteriales</taxon>
        <taxon>Bifidobacteriaceae</taxon>
        <taxon>Pseudoscardovia</taxon>
    </lineage>
</organism>
<dbReference type="PANTHER" id="PTHR32125:SF4">
    <property type="entry name" value="2-C-METHYL-D-ERYTHRITOL 4-PHOSPHATE CYTIDYLYLTRANSFERASE, CHLOROPLASTIC"/>
    <property type="match status" value="1"/>
</dbReference>
<dbReference type="GO" id="GO:0019288">
    <property type="term" value="P:isopentenyl diphosphate biosynthetic process, methylerythritol 4-phosphate pathway"/>
    <property type="evidence" value="ECO:0007669"/>
    <property type="project" value="UniProtKB-UniRule"/>
</dbReference>
<comment type="caution">
    <text evidence="8">The sequence shown here is derived from an EMBL/GenBank/DDBJ whole genome shotgun (WGS) entry which is preliminary data.</text>
</comment>
<evidence type="ECO:0000313" key="9">
    <source>
        <dbReference type="Proteomes" id="UP000216454"/>
    </source>
</evidence>